<protein>
    <recommendedName>
        <fullName evidence="4">TraB family protein</fullName>
    </recommendedName>
</protein>
<evidence type="ECO:0000256" key="1">
    <source>
        <dbReference type="SAM" id="MobiDB-lite"/>
    </source>
</evidence>
<dbReference type="PANTHER" id="PTHR21530:SF15">
    <property type="entry name" value="TRAB FAMILY PROTEIN"/>
    <property type="match status" value="1"/>
</dbReference>
<dbReference type="Pfam" id="PF01963">
    <property type="entry name" value="TraB_PrgY_gumN"/>
    <property type="match status" value="1"/>
</dbReference>
<dbReference type="CDD" id="cd14726">
    <property type="entry name" value="TraB_PrgY-like"/>
    <property type="match status" value="1"/>
</dbReference>
<feature type="compositionally biased region" description="Basic and acidic residues" evidence="1">
    <location>
        <begin position="195"/>
        <end position="208"/>
    </location>
</feature>
<accession>A0ABD3IBK0</accession>
<dbReference type="Proteomes" id="UP001633002">
    <property type="component" value="Unassembled WGS sequence"/>
</dbReference>
<evidence type="ECO:0000313" key="3">
    <source>
        <dbReference type="Proteomes" id="UP001633002"/>
    </source>
</evidence>
<dbReference type="AlphaFoldDB" id="A0ABD3IBK0"/>
<dbReference type="EMBL" id="JBJQOH010000001">
    <property type="protein sequence ID" value="KAL3700494.1"/>
    <property type="molecule type" value="Genomic_DNA"/>
</dbReference>
<gene>
    <name evidence="2" type="ORF">R1sor_018516</name>
</gene>
<comment type="caution">
    <text evidence="2">The sequence shown here is derived from an EMBL/GenBank/DDBJ whole genome shotgun (WGS) entry which is preliminary data.</text>
</comment>
<dbReference type="InterPro" id="IPR046345">
    <property type="entry name" value="TraB_PrgY-like"/>
</dbReference>
<feature type="region of interest" description="Disordered" evidence="1">
    <location>
        <begin position="179"/>
        <end position="215"/>
    </location>
</feature>
<evidence type="ECO:0008006" key="4">
    <source>
        <dbReference type="Google" id="ProtNLM"/>
    </source>
</evidence>
<dbReference type="PANTHER" id="PTHR21530">
    <property type="entry name" value="PHEROMONE SHUTDOWN PROTEIN"/>
    <property type="match status" value="1"/>
</dbReference>
<proteinExistence type="predicted"/>
<organism evidence="2 3">
    <name type="scientific">Riccia sorocarpa</name>
    <dbReference type="NCBI Taxonomy" id="122646"/>
    <lineage>
        <taxon>Eukaryota</taxon>
        <taxon>Viridiplantae</taxon>
        <taxon>Streptophyta</taxon>
        <taxon>Embryophyta</taxon>
        <taxon>Marchantiophyta</taxon>
        <taxon>Marchantiopsida</taxon>
        <taxon>Marchantiidae</taxon>
        <taxon>Marchantiales</taxon>
        <taxon>Ricciaceae</taxon>
        <taxon>Riccia</taxon>
    </lineage>
</organism>
<name>A0ABD3IBK0_9MARC</name>
<dbReference type="InterPro" id="IPR002816">
    <property type="entry name" value="TraB/PrgY/GumN_fam"/>
</dbReference>
<keyword evidence="3" id="KW-1185">Reference proteome</keyword>
<feature type="region of interest" description="Disordered" evidence="1">
    <location>
        <begin position="270"/>
        <end position="294"/>
    </location>
</feature>
<sequence length="541" mass="61523">MVGVSASFWPTLPPLDPTSALSQYPTTRDVTRQEYGVRSETLARRNLAFLRSSYRNPDSWCSGNGKYSRGRCSSRQQNYRDCTQFPPLSYSNLQLKRECERRSGFQQKRLSVVAKRTMKFQQLFRNAVSSSFKCVRRPLPRGIRQFQVLTSYSRGQSKKRRRAQQSKLGMGDGMARLIMKTKPNGGDRAPVGKRNWTESKDLHKRLSPEDSDDDVITRSKKARRDLKVSKARTGFSFYDFLKECDRTWEERILGDNCRLETEFEGEEKPNYALTTPTTKPGNEKTPKYPQTDSPVVTLENKENGAEVYVLGTSHVSKESVDHVRKIIERVKPDYVLVELCRKRYYSLALRKSGKMFSFVDRIAEKLTKGNASSLGKLLGAAVAGFTKVQPHQSSYPGHEFQVAVEEGKRVGAKVVLGDQDIDKTLRLLGDFDLNMSMEEAFRLFGQQMPADLAQALGTGQNVSKAEMLIRFTDRKVIRRFNEEMQRGAPHIYKILVDDRNEIMAKALRSLRGKVVAVVGLAHVDGLEQLWHEYNASCDKTA</sequence>
<evidence type="ECO:0000313" key="2">
    <source>
        <dbReference type="EMBL" id="KAL3700494.1"/>
    </source>
</evidence>
<reference evidence="2 3" key="1">
    <citation type="submission" date="2024-09" db="EMBL/GenBank/DDBJ databases">
        <title>Chromosome-scale assembly of Riccia sorocarpa.</title>
        <authorList>
            <person name="Paukszto L."/>
        </authorList>
    </citation>
    <scope>NUCLEOTIDE SEQUENCE [LARGE SCALE GENOMIC DNA]</scope>
    <source>
        <strain evidence="2">LP-2024</strain>
        <tissue evidence="2">Aerial parts of the thallus</tissue>
    </source>
</reference>